<evidence type="ECO:0000256" key="5">
    <source>
        <dbReference type="SAM" id="SignalP"/>
    </source>
</evidence>
<evidence type="ECO:0000313" key="7">
    <source>
        <dbReference type="EMBL" id="MFD2563296.1"/>
    </source>
</evidence>
<feature type="chain" id="PRO_5046676469" evidence="5">
    <location>
        <begin position="24"/>
        <end position="553"/>
    </location>
</feature>
<sequence>MKKLLLISGCFCCLSLFSQQTKAFVIPDSLQNKTYKELASSIVEEKENTDIAAFYASCYVAKAKREDDLENIARGFHYLAYLNTDEVRIQYFDSIIEYTKSGNLKGFTLRTYLMKSQYYYDKRDFKKALDNCIKANSYIDKTDDKNLIIENNFKIGLIKTRLGYYNEALAIFKQCSNDYLTVSDNHKNYLGSVYAIADTFRHLKELDSASFYNEKGLKIALSKESEQWYNYFLLNEGANQYDKNNYNKALDYIQRSLPYIREIPDKSNEAMGYHFLGKIYNQLDDTNQSEIYLKKVDTIYQEINDLHPELRIGYEILINNYREKGNQKQQLVYIEKLLQIDSLLKSNYEYLSRKLNKEYDTPKLIKERDSIINKLKSKNKYWAISLLIVLVVFGIIFYANYKKQKIIRDKFNKYIQSQNIQPKLDTSENDQLSISKDIQDHIMEGLKQFEINKGYLDNSISLNSLAKQLQTNTNYLSKMVNFYKEKSFGSYINDLRLEYTIDRLKTEKMFRKYSIKAISEEVGFNNPESFSKAFYKKTEIKPSSFIKQLEKRN</sequence>
<proteinExistence type="predicted"/>
<keyword evidence="4" id="KW-0472">Membrane</keyword>
<dbReference type="InterPro" id="IPR018060">
    <property type="entry name" value="HTH_AraC"/>
</dbReference>
<feature type="domain" description="HTH araC/xylS-type" evidence="6">
    <location>
        <begin position="436"/>
        <end position="548"/>
    </location>
</feature>
<accession>A0ABW5LG80</accession>
<reference evidence="8" key="1">
    <citation type="journal article" date="2019" name="Int. J. Syst. Evol. Microbiol.">
        <title>The Global Catalogue of Microorganisms (GCM) 10K type strain sequencing project: providing services to taxonomists for standard genome sequencing and annotation.</title>
        <authorList>
            <consortium name="The Broad Institute Genomics Platform"/>
            <consortium name="The Broad Institute Genome Sequencing Center for Infectious Disease"/>
            <person name="Wu L."/>
            <person name="Ma J."/>
        </authorList>
    </citation>
    <scope>NUCLEOTIDE SEQUENCE [LARGE SCALE GENOMIC DNA]</scope>
    <source>
        <strain evidence="8">KCTC 52274</strain>
    </source>
</reference>
<dbReference type="InterPro" id="IPR019734">
    <property type="entry name" value="TPR_rpt"/>
</dbReference>
<evidence type="ECO:0000313" key="8">
    <source>
        <dbReference type="Proteomes" id="UP001597319"/>
    </source>
</evidence>
<keyword evidence="2" id="KW-0238">DNA-binding</keyword>
<feature type="transmembrane region" description="Helical" evidence="4">
    <location>
        <begin position="381"/>
        <end position="401"/>
    </location>
</feature>
<keyword evidence="5" id="KW-0732">Signal</keyword>
<evidence type="ECO:0000256" key="1">
    <source>
        <dbReference type="ARBA" id="ARBA00023015"/>
    </source>
</evidence>
<organism evidence="7 8">
    <name type="scientific">Aquimarina rubra</name>
    <dbReference type="NCBI Taxonomy" id="1920033"/>
    <lineage>
        <taxon>Bacteria</taxon>
        <taxon>Pseudomonadati</taxon>
        <taxon>Bacteroidota</taxon>
        <taxon>Flavobacteriia</taxon>
        <taxon>Flavobacteriales</taxon>
        <taxon>Flavobacteriaceae</taxon>
        <taxon>Aquimarina</taxon>
    </lineage>
</organism>
<gene>
    <name evidence="7" type="ORF">ACFSR1_11515</name>
</gene>
<keyword evidence="4" id="KW-0812">Transmembrane</keyword>
<dbReference type="Gene3D" id="1.25.40.10">
    <property type="entry name" value="Tetratricopeptide repeat domain"/>
    <property type="match status" value="2"/>
</dbReference>
<dbReference type="PANTHER" id="PTHR43280:SF34">
    <property type="entry name" value="ARAC-FAMILY TRANSCRIPTIONAL REGULATOR"/>
    <property type="match status" value="1"/>
</dbReference>
<dbReference type="Pfam" id="PF13181">
    <property type="entry name" value="TPR_8"/>
    <property type="match status" value="2"/>
</dbReference>
<name>A0ABW5LG80_9FLAO</name>
<keyword evidence="3" id="KW-0804">Transcription</keyword>
<dbReference type="Proteomes" id="UP001597319">
    <property type="component" value="Unassembled WGS sequence"/>
</dbReference>
<dbReference type="SUPFAM" id="SSF46689">
    <property type="entry name" value="Homeodomain-like"/>
    <property type="match status" value="1"/>
</dbReference>
<dbReference type="InterPro" id="IPR011990">
    <property type="entry name" value="TPR-like_helical_dom_sf"/>
</dbReference>
<dbReference type="PROSITE" id="PS01124">
    <property type="entry name" value="HTH_ARAC_FAMILY_2"/>
    <property type="match status" value="1"/>
</dbReference>
<protein>
    <submittedName>
        <fullName evidence="7">Helix-turn-helix domain-containing protein</fullName>
    </submittedName>
</protein>
<dbReference type="SUPFAM" id="SSF48452">
    <property type="entry name" value="TPR-like"/>
    <property type="match status" value="2"/>
</dbReference>
<comment type="caution">
    <text evidence="7">The sequence shown here is derived from an EMBL/GenBank/DDBJ whole genome shotgun (WGS) entry which is preliminary data.</text>
</comment>
<evidence type="ECO:0000256" key="2">
    <source>
        <dbReference type="ARBA" id="ARBA00023125"/>
    </source>
</evidence>
<evidence type="ECO:0000259" key="6">
    <source>
        <dbReference type="PROSITE" id="PS01124"/>
    </source>
</evidence>
<dbReference type="InterPro" id="IPR009057">
    <property type="entry name" value="Homeodomain-like_sf"/>
</dbReference>
<evidence type="ECO:0000256" key="3">
    <source>
        <dbReference type="ARBA" id="ARBA00023163"/>
    </source>
</evidence>
<dbReference type="RefSeq" id="WP_378292597.1">
    <property type="nucleotide sequence ID" value="NZ_JBHULE010000019.1"/>
</dbReference>
<evidence type="ECO:0000256" key="4">
    <source>
        <dbReference type="SAM" id="Phobius"/>
    </source>
</evidence>
<feature type="signal peptide" evidence="5">
    <location>
        <begin position="1"/>
        <end position="23"/>
    </location>
</feature>
<keyword evidence="4" id="KW-1133">Transmembrane helix</keyword>
<dbReference type="Gene3D" id="1.10.10.60">
    <property type="entry name" value="Homeodomain-like"/>
    <property type="match status" value="2"/>
</dbReference>
<dbReference type="EMBL" id="JBHULE010000019">
    <property type="protein sequence ID" value="MFD2563296.1"/>
    <property type="molecule type" value="Genomic_DNA"/>
</dbReference>
<dbReference type="SMART" id="SM00342">
    <property type="entry name" value="HTH_ARAC"/>
    <property type="match status" value="1"/>
</dbReference>
<keyword evidence="8" id="KW-1185">Reference proteome</keyword>
<dbReference type="PANTHER" id="PTHR43280">
    <property type="entry name" value="ARAC-FAMILY TRANSCRIPTIONAL REGULATOR"/>
    <property type="match status" value="1"/>
</dbReference>
<keyword evidence="1" id="KW-0805">Transcription regulation</keyword>
<dbReference type="Pfam" id="PF12833">
    <property type="entry name" value="HTH_18"/>
    <property type="match status" value="1"/>
</dbReference>